<protein>
    <submittedName>
        <fullName evidence="2">Uncharacterized protein</fullName>
    </submittedName>
</protein>
<reference evidence="2 3" key="1">
    <citation type="journal article" date="2019" name="Int. J. Syst. Evol. Microbiol.">
        <title>The Global Catalogue of Microorganisms (GCM) 10K type strain sequencing project: providing services to taxonomists for standard genome sequencing and annotation.</title>
        <authorList>
            <consortium name="The Broad Institute Genomics Platform"/>
            <consortium name="The Broad Institute Genome Sequencing Center for Infectious Disease"/>
            <person name="Wu L."/>
            <person name="Ma J."/>
        </authorList>
    </citation>
    <scope>NUCLEOTIDE SEQUENCE [LARGE SCALE GENOMIC DNA]</scope>
    <source>
        <strain evidence="2 3">JCM 14306</strain>
    </source>
</reference>
<organism evidence="2 3">
    <name type="scientific">Kribbella alba</name>
    <dbReference type="NCBI Taxonomy" id="190197"/>
    <lineage>
        <taxon>Bacteria</taxon>
        <taxon>Bacillati</taxon>
        <taxon>Actinomycetota</taxon>
        <taxon>Actinomycetes</taxon>
        <taxon>Propionibacteriales</taxon>
        <taxon>Kribbellaceae</taxon>
        <taxon>Kribbella</taxon>
    </lineage>
</organism>
<dbReference type="Proteomes" id="UP001501319">
    <property type="component" value="Unassembled WGS sequence"/>
</dbReference>
<feature type="compositionally biased region" description="Gly residues" evidence="1">
    <location>
        <begin position="7"/>
        <end position="20"/>
    </location>
</feature>
<keyword evidence="3" id="KW-1185">Reference proteome</keyword>
<proteinExistence type="predicted"/>
<evidence type="ECO:0000313" key="3">
    <source>
        <dbReference type="Proteomes" id="UP001501319"/>
    </source>
</evidence>
<name>A0ABN2FIM3_9ACTN</name>
<feature type="region of interest" description="Disordered" evidence="1">
    <location>
        <begin position="1"/>
        <end position="20"/>
    </location>
</feature>
<sequence>MHLTGVVGRGSGYAPDRGGGAGVRICTAVFYDSRDREVARFDSNVHNPVDGYNADRQPIFRK</sequence>
<comment type="caution">
    <text evidence="2">The sequence shown here is derived from an EMBL/GenBank/DDBJ whole genome shotgun (WGS) entry which is preliminary data.</text>
</comment>
<dbReference type="EMBL" id="BAAANE010000007">
    <property type="protein sequence ID" value="GAA1646976.1"/>
    <property type="molecule type" value="Genomic_DNA"/>
</dbReference>
<gene>
    <name evidence="2" type="ORF">GCM10009744_42700</name>
</gene>
<evidence type="ECO:0000313" key="2">
    <source>
        <dbReference type="EMBL" id="GAA1646976.1"/>
    </source>
</evidence>
<accession>A0ABN2FIM3</accession>
<evidence type="ECO:0000256" key="1">
    <source>
        <dbReference type="SAM" id="MobiDB-lite"/>
    </source>
</evidence>